<evidence type="ECO:0000313" key="2">
    <source>
        <dbReference type="Proteomes" id="UP001314170"/>
    </source>
</evidence>
<proteinExistence type="predicted"/>
<name>A0AAV1SRG7_9ROSI</name>
<sequence length="80" mass="9344">EYQERFKDVKSLVKKMNTSFTEGYLIKVFIGGLKRDLRLAMKRFKPVDLKEAFEQAKLNKALRKTTQSKKTTQHTPLPIS</sequence>
<organism evidence="1 2">
    <name type="scientific">Dovyalis caffra</name>
    <dbReference type="NCBI Taxonomy" id="77055"/>
    <lineage>
        <taxon>Eukaryota</taxon>
        <taxon>Viridiplantae</taxon>
        <taxon>Streptophyta</taxon>
        <taxon>Embryophyta</taxon>
        <taxon>Tracheophyta</taxon>
        <taxon>Spermatophyta</taxon>
        <taxon>Magnoliopsida</taxon>
        <taxon>eudicotyledons</taxon>
        <taxon>Gunneridae</taxon>
        <taxon>Pentapetalae</taxon>
        <taxon>rosids</taxon>
        <taxon>fabids</taxon>
        <taxon>Malpighiales</taxon>
        <taxon>Salicaceae</taxon>
        <taxon>Flacourtieae</taxon>
        <taxon>Dovyalis</taxon>
    </lineage>
</organism>
<comment type="caution">
    <text evidence="1">The sequence shown here is derived from an EMBL/GenBank/DDBJ whole genome shotgun (WGS) entry which is preliminary data.</text>
</comment>
<protein>
    <submittedName>
        <fullName evidence="1">Uncharacterized protein</fullName>
    </submittedName>
</protein>
<dbReference type="Proteomes" id="UP001314170">
    <property type="component" value="Unassembled WGS sequence"/>
</dbReference>
<reference evidence="1 2" key="1">
    <citation type="submission" date="2024-01" db="EMBL/GenBank/DDBJ databases">
        <authorList>
            <person name="Waweru B."/>
        </authorList>
    </citation>
    <scope>NUCLEOTIDE SEQUENCE [LARGE SCALE GENOMIC DNA]</scope>
</reference>
<gene>
    <name evidence="1" type="ORF">DCAF_LOCUS25398</name>
</gene>
<keyword evidence="2" id="KW-1185">Reference proteome</keyword>
<feature type="non-terminal residue" evidence="1">
    <location>
        <position position="1"/>
    </location>
</feature>
<dbReference type="EMBL" id="CAWUPB010001195">
    <property type="protein sequence ID" value="CAK7354904.1"/>
    <property type="molecule type" value="Genomic_DNA"/>
</dbReference>
<accession>A0AAV1SRG7</accession>
<dbReference type="AlphaFoldDB" id="A0AAV1SRG7"/>
<evidence type="ECO:0000313" key="1">
    <source>
        <dbReference type="EMBL" id="CAK7354904.1"/>
    </source>
</evidence>